<organism evidence="2 3">
    <name type="scientific">Petrolisthes cinctipes</name>
    <name type="common">Flat porcelain crab</name>
    <dbReference type="NCBI Taxonomy" id="88211"/>
    <lineage>
        <taxon>Eukaryota</taxon>
        <taxon>Metazoa</taxon>
        <taxon>Ecdysozoa</taxon>
        <taxon>Arthropoda</taxon>
        <taxon>Crustacea</taxon>
        <taxon>Multicrustacea</taxon>
        <taxon>Malacostraca</taxon>
        <taxon>Eumalacostraca</taxon>
        <taxon>Eucarida</taxon>
        <taxon>Decapoda</taxon>
        <taxon>Pleocyemata</taxon>
        <taxon>Anomura</taxon>
        <taxon>Galatheoidea</taxon>
        <taxon>Porcellanidae</taxon>
        <taxon>Petrolisthes</taxon>
    </lineage>
</organism>
<evidence type="ECO:0000313" key="2">
    <source>
        <dbReference type="EMBL" id="KAK3856749.1"/>
    </source>
</evidence>
<reference evidence="2" key="1">
    <citation type="submission" date="2023-10" db="EMBL/GenBank/DDBJ databases">
        <title>Genome assemblies of two species of porcelain crab, Petrolisthes cinctipes and Petrolisthes manimaculis (Anomura: Porcellanidae).</title>
        <authorList>
            <person name="Angst P."/>
        </authorList>
    </citation>
    <scope>NUCLEOTIDE SEQUENCE</scope>
    <source>
        <strain evidence="2">PB745_01</strain>
        <tissue evidence="2">Gill</tissue>
    </source>
</reference>
<feature type="compositionally biased region" description="Basic and acidic residues" evidence="1">
    <location>
        <begin position="137"/>
        <end position="158"/>
    </location>
</feature>
<evidence type="ECO:0000256" key="1">
    <source>
        <dbReference type="SAM" id="MobiDB-lite"/>
    </source>
</evidence>
<dbReference type="AlphaFoldDB" id="A0AAE1BWW9"/>
<accession>A0AAE1BWW9</accession>
<sequence>MLTVTSEGCVSVIINRILEISSSGNLSPKVNVRVARCARVAYLINRLSPCCHLAVVVEDKTWVILAITWQTYSNSTSSVASTYGAAHTPRPAHSAIVSANGWASLGRGGPMGRHTPPTFTWAPPEGPTPDPGEGEDGVVREKVVKGRRGEEGEDKDKV</sequence>
<feature type="region of interest" description="Disordered" evidence="1">
    <location>
        <begin position="109"/>
        <end position="158"/>
    </location>
</feature>
<dbReference type="EMBL" id="JAWQEG010005798">
    <property type="protein sequence ID" value="KAK3856749.1"/>
    <property type="molecule type" value="Genomic_DNA"/>
</dbReference>
<gene>
    <name evidence="2" type="ORF">Pcinc_036942</name>
</gene>
<proteinExistence type="predicted"/>
<comment type="caution">
    <text evidence="2">The sequence shown here is derived from an EMBL/GenBank/DDBJ whole genome shotgun (WGS) entry which is preliminary data.</text>
</comment>
<keyword evidence="3" id="KW-1185">Reference proteome</keyword>
<dbReference type="Proteomes" id="UP001286313">
    <property type="component" value="Unassembled WGS sequence"/>
</dbReference>
<evidence type="ECO:0000313" key="3">
    <source>
        <dbReference type="Proteomes" id="UP001286313"/>
    </source>
</evidence>
<protein>
    <submittedName>
        <fullName evidence="2">Uncharacterized protein</fullName>
    </submittedName>
</protein>
<name>A0AAE1BWW9_PETCI</name>